<keyword evidence="3" id="KW-0255">Endonuclease</keyword>
<evidence type="ECO:0000259" key="2">
    <source>
        <dbReference type="Pfam" id="PF20469"/>
    </source>
</evidence>
<keyword evidence="3" id="KW-0540">Nuclease</keyword>
<sequence>MYLSYLSIKNYRGIEYLEVDFDPNINIIIGENGCNKSAVIDAIRLLYNLGEPLRDISVSLNDFHEKSTKAGNQIKIETSTQITITYHFKGLTNSQKGAFYEYMVIDPDNNENDYAKITLQYENRNGKYPHFTYSTGDVEGQRADYKTFELFQHYYLGALRDSTKDLLNTRGNILGRVIKRFVDRKDSGADIEQIMKRANDELLEREEVKDTREGVNSNLKGIFKAFEDNKIGLQIEQSKTEYIVNAIKPFLPHNRDTLKDEGFYLWQNSLGYNNLIYIATVLGDIKEQIADDSTPHFALLIEEPEAHLHPQLQLSLYNFLEKANESDNSQLFITSHSPTLTSKVPLKNLILLEKTKAYRLGNLFNDREAESIVEDTSKNTPLTKPDFEIRRKKLERYIDVTKSQLLFAKSGLFLEGISEELLISAFTQIEDYRLEDYRIELVNVRGTSFYPFLYLFNSTDPSKQIDKTIAILTDEDQFTDSKTKEYSFKRLLENNYAKLTELDTKIQDGNVNTRVANLQSVANGNAKISVNTAFKTLEYELALANVPKDRTKLTDNFLFSYLAVLDSSKTEPIKTYTATFENDQMSDDEHRRTSILLWKAMPGKAVFAQDFALHILENLENARQNFVIPQYIKTALSQLK</sequence>
<dbReference type="GO" id="GO:0004519">
    <property type="term" value="F:endonuclease activity"/>
    <property type="evidence" value="ECO:0007669"/>
    <property type="project" value="UniProtKB-KW"/>
</dbReference>
<dbReference type="CDD" id="cd01026">
    <property type="entry name" value="TOPRIM_OLD"/>
    <property type="match status" value="1"/>
</dbReference>
<feature type="domain" description="OLD protein-like TOPRIM" evidence="2">
    <location>
        <begin position="406"/>
        <end position="476"/>
    </location>
</feature>
<dbReference type="InterPro" id="IPR027417">
    <property type="entry name" value="P-loop_NTPase"/>
</dbReference>
<dbReference type="RefSeq" id="WP_188459905.1">
    <property type="nucleotide sequence ID" value="NZ_BAABHU010000001.1"/>
</dbReference>
<dbReference type="InterPro" id="IPR041685">
    <property type="entry name" value="AAA_GajA/Old/RecF-like"/>
</dbReference>
<dbReference type="PANTHER" id="PTHR43581">
    <property type="entry name" value="ATP/GTP PHOSPHATASE"/>
    <property type="match status" value="1"/>
</dbReference>
<reference evidence="4" key="1">
    <citation type="journal article" date="2019" name="Int. J. Syst. Evol. Microbiol.">
        <title>The Global Catalogue of Microorganisms (GCM) 10K type strain sequencing project: providing services to taxonomists for standard genome sequencing and annotation.</title>
        <authorList>
            <consortium name="The Broad Institute Genomics Platform"/>
            <consortium name="The Broad Institute Genome Sequencing Center for Infectious Disease"/>
            <person name="Wu L."/>
            <person name="Ma J."/>
        </authorList>
    </citation>
    <scope>NUCLEOTIDE SEQUENCE [LARGE SCALE GENOMIC DNA]</scope>
    <source>
        <strain evidence="4">CGMCC 1.10832</strain>
    </source>
</reference>
<keyword evidence="4" id="KW-1185">Reference proteome</keyword>
<protein>
    <submittedName>
        <fullName evidence="3">ATP-dependent endonuclease</fullName>
    </submittedName>
</protein>
<keyword evidence="3" id="KW-0378">Hydrolase</keyword>
<comment type="caution">
    <text evidence="3">The sequence shown here is derived from an EMBL/GenBank/DDBJ whole genome shotgun (WGS) entry which is preliminary data.</text>
</comment>
<dbReference type="Pfam" id="PF20469">
    <property type="entry name" value="OLD-like_TOPRIM"/>
    <property type="match status" value="1"/>
</dbReference>
<evidence type="ECO:0000313" key="4">
    <source>
        <dbReference type="Proteomes" id="UP000636010"/>
    </source>
</evidence>
<feature type="domain" description="Endonuclease GajA/Old nuclease/RecF-like AAA" evidence="1">
    <location>
        <begin position="1"/>
        <end position="340"/>
    </location>
</feature>
<dbReference type="PANTHER" id="PTHR43581:SF4">
    <property type="entry name" value="ATP_GTP PHOSPHATASE"/>
    <property type="match status" value="1"/>
</dbReference>
<gene>
    <name evidence="3" type="ORF">GCM10011506_01630</name>
</gene>
<dbReference type="Pfam" id="PF13175">
    <property type="entry name" value="AAA_15"/>
    <property type="match status" value="1"/>
</dbReference>
<dbReference type="InterPro" id="IPR051396">
    <property type="entry name" value="Bact_Antivir_Def_Nuclease"/>
</dbReference>
<dbReference type="Gene3D" id="3.40.50.300">
    <property type="entry name" value="P-loop containing nucleotide triphosphate hydrolases"/>
    <property type="match status" value="1"/>
</dbReference>
<name>A0ABQ1L6U8_9BACT</name>
<dbReference type="EMBL" id="BMEC01000001">
    <property type="protein sequence ID" value="GGC20175.1"/>
    <property type="molecule type" value="Genomic_DNA"/>
</dbReference>
<evidence type="ECO:0000313" key="3">
    <source>
        <dbReference type="EMBL" id="GGC20175.1"/>
    </source>
</evidence>
<accession>A0ABQ1L6U8</accession>
<dbReference type="SUPFAM" id="SSF52540">
    <property type="entry name" value="P-loop containing nucleoside triphosphate hydrolases"/>
    <property type="match status" value="1"/>
</dbReference>
<evidence type="ECO:0000259" key="1">
    <source>
        <dbReference type="Pfam" id="PF13175"/>
    </source>
</evidence>
<dbReference type="InterPro" id="IPR034139">
    <property type="entry name" value="TOPRIM_OLD"/>
</dbReference>
<organism evidence="3 4">
    <name type="scientific">Marivirga lumbricoides</name>
    <dbReference type="NCBI Taxonomy" id="1046115"/>
    <lineage>
        <taxon>Bacteria</taxon>
        <taxon>Pseudomonadati</taxon>
        <taxon>Bacteroidota</taxon>
        <taxon>Cytophagia</taxon>
        <taxon>Cytophagales</taxon>
        <taxon>Marivirgaceae</taxon>
        <taxon>Marivirga</taxon>
    </lineage>
</organism>
<dbReference type="Proteomes" id="UP000636010">
    <property type="component" value="Unassembled WGS sequence"/>
</dbReference>
<proteinExistence type="predicted"/>